<evidence type="ECO:0000256" key="1">
    <source>
        <dbReference type="SAM" id="Phobius"/>
    </source>
</evidence>
<dbReference type="AlphaFoldDB" id="A0A2N5ZNJ7"/>
<keyword evidence="1" id="KW-0812">Transmembrane</keyword>
<evidence type="ECO:0000313" key="2">
    <source>
        <dbReference type="EMBL" id="PLX20163.1"/>
    </source>
</evidence>
<name>A0A2N5ZNJ7_MUIH1</name>
<organism evidence="2 3">
    <name type="scientific">Muiribacterium halophilum</name>
    <dbReference type="NCBI Taxonomy" id="2053465"/>
    <lineage>
        <taxon>Bacteria</taxon>
        <taxon>Candidatus Muiribacteriota</taxon>
        <taxon>Candidatus Muiribacteriia</taxon>
        <taxon>Candidatus Muiribacteriales</taxon>
        <taxon>Candidatus Muiribacteriaceae</taxon>
        <taxon>Candidatus Muiribacterium</taxon>
    </lineage>
</organism>
<dbReference type="EMBL" id="PKTG01000004">
    <property type="protein sequence ID" value="PLX20163.1"/>
    <property type="molecule type" value="Genomic_DNA"/>
</dbReference>
<gene>
    <name evidence="2" type="ORF">C0601_00075</name>
</gene>
<accession>A0A2N5ZNJ7</accession>
<feature type="non-terminal residue" evidence="2">
    <location>
        <position position="1"/>
    </location>
</feature>
<feature type="transmembrane region" description="Helical" evidence="1">
    <location>
        <begin position="45"/>
        <end position="68"/>
    </location>
</feature>
<dbReference type="Proteomes" id="UP000234857">
    <property type="component" value="Unassembled WGS sequence"/>
</dbReference>
<keyword evidence="1" id="KW-0472">Membrane</keyword>
<sequence>NISTVVDKIDFDTNELIKEPKKVIDRLKTLPGFLSENLESLTRSIINLLASYFVDTILFPFLFIYLVYISGKKILLTIL</sequence>
<keyword evidence="1" id="KW-1133">Transmembrane helix</keyword>
<reference evidence="2 3" key="1">
    <citation type="submission" date="2017-11" db="EMBL/GenBank/DDBJ databases">
        <title>Genome-resolved metagenomics identifies genetic mobility, metabolic interactions, and unexpected diversity in perchlorate-reducing communities.</title>
        <authorList>
            <person name="Barnum T.P."/>
            <person name="Figueroa I.A."/>
            <person name="Carlstrom C.I."/>
            <person name="Lucas L.N."/>
            <person name="Engelbrektson A.L."/>
            <person name="Coates J.D."/>
        </authorList>
    </citation>
    <scope>NUCLEOTIDE SEQUENCE [LARGE SCALE GENOMIC DNA]</scope>
    <source>
        <strain evidence="2">BM706</strain>
    </source>
</reference>
<protein>
    <submittedName>
        <fullName evidence="2">Uncharacterized protein</fullName>
    </submittedName>
</protein>
<evidence type="ECO:0000313" key="3">
    <source>
        <dbReference type="Proteomes" id="UP000234857"/>
    </source>
</evidence>
<proteinExistence type="predicted"/>
<comment type="caution">
    <text evidence="2">The sequence shown here is derived from an EMBL/GenBank/DDBJ whole genome shotgun (WGS) entry which is preliminary data.</text>
</comment>